<accession>A0A131YS65</accession>
<feature type="signal peptide" evidence="1">
    <location>
        <begin position="1"/>
        <end position="28"/>
    </location>
</feature>
<reference evidence="2" key="1">
    <citation type="journal article" date="2016" name="Ticks Tick Borne Dis.">
        <title>De novo assembly and annotation of the salivary gland transcriptome of Rhipicephalus appendiculatus male and female ticks during blood feeding.</title>
        <authorList>
            <person name="de Castro M.H."/>
            <person name="de Klerk D."/>
            <person name="Pienaar R."/>
            <person name="Latif A.A."/>
            <person name="Rees D.J."/>
            <person name="Mans B.J."/>
        </authorList>
    </citation>
    <scope>NUCLEOTIDE SEQUENCE</scope>
    <source>
        <tissue evidence="2">Salivary glands</tissue>
    </source>
</reference>
<sequence>MPEKMKHNLKSLLLILVISSACIELDSASVKKIVAGRPCSSSDQCEPFTEYCCVIKDRRSANGTCKYKGLQGHKCSNMLFRSNAYNNYYASYLYICPCQQPKYACHRKHGRHTFGTCEFYTSAKAGG</sequence>
<organism evidence="2">
    <name type="scientific">Rhipicephalus appendiculatus</name>
    <name type="common">Brown ear tick</name>
    <dbReference type="NCBI Taxonomy" id="34631"/>
    <lineage>
        <taxon>Eukaryota</taxon>
        <taxon>Metazoa</taxon>
        <taxon>Ecdysozoa</taxon>
        <taxon>Arthropoda</taxon>
        <taxon>Chelicerata</taxon>
        <taxon>Arachnida</taxon>
        <taxon>Acari</taxon>
        <taxon>Parasitiformes</taxon>
        <taxon>Ixodida</taxon>
        <taxon>Ixodoidea</taxon>
        <taxon>Ixodidae</taxon>
        <taxon>Rhipicephalinae</taxon>
        <taxon>Rhipicephalus</taxon>
        <taxon>Rhipicephalus</taxon>
    </lineage>
</organism>
<dbReference type="Gene3D" id="2.10.80.10">
    <property type="entry name" value="Lipase, subunit A"/>
    <property type="match status" value="1"/>
</dbReference>
<protein>
    <recommendedName>
        <fullName evidence="3">Ixodegrin B</fullName>
    </recommendedName>
</protein>
<evidence type="ECO:0000313" key="2">
    <source>
        <dbReference type="EMBL" id="JAP82093.1"/>
    </source>
</evidence>
<evidence type="ECO:0008006" key="3">
    <source>
        <dbReference type="Google" id="ProtNLM"/>
    </source>
</evidence>
<feature type="chain" id="PRO_5007285832" description="Ixodegrin B" evidence="1">
    <location>
        <begin position="29"/>
        <end position="127"/>
    </location>
</feature>
<dbReference type="AlphaFoldDB" id="A0A131YS65"/>
<dbReference type="PROSITE" id="PS51257">
    <property type="entry name" value="PROKAR_LIPOPROTEIN"/>
    <property type="match status" value="1"/>
</dbReference>
<name>A0A131YS65_RHIAP</name>
<proteinExistence type="predicted"/>
<keyword evidence="1" id="KW-0732">Signal</keyword>
<dbReference type="EMBL" id="GEDV01006464">
    <property type="protein sequence ID" value="JAP82093.1"/>
    <property type="molecule type" value="Transcribed_RNA"/>
</dbReference>
<evidence type="ECO:0000256" key="1">
    <source>
        <dbReference type="SAM" id="SignalP"/>
    </source>
</evidence>